<comment type="caution">
    <text evidence="1">The sequence shown here is derived from an EMBL/GenBank/DDBJ whole genome shotgun (WGS) entry which is preliminary data.</text>
</comment>
<evidence type="ECO:0000313" key="1">
    <source>
        <dbReference type="EMBL" id="ETO05587.1"/>
    </source>
</evidence>
<sequence length="207" mass="25347">MTIFINKWDIYFNYGILYCGKSCNVQFSYDQIQFRHHNWPYLDCYLWNAINILHSHERREGSEMELYCGLKNVRLENIKEIKFGFFISRVSNSDDIQVEYLVVISPFKHKRKILFAREQFAWNAKIDSEDEYTQMILLTWVQYDQYIQQTMKTSAMPNHYIDFDLIYVALHHCCENNISKMFKLLLEFKEWKLRDNHEQNYKKRKNF</sequence>
<protein>
    <submittedName>
        <fullName evidence="1">Uncharacterized protein</fullName>
    </submittedName>
</protein>
<proteinExistence type="predicted"/>
<dbReference type="EMBL" id="ASPP01027956">
    <property type="protein sequence ID" value="ETO05587.1"/>
    <property type="molecule type" value="Genomic_DNA"/>
</dbReference>
<dbReference type="OrthoDB" id="9990006at2759"/>
<dbReference type="AlphaFoldDB" id="X6LWR7"/>
<gene>
    <name evidence="1" type="ORF">RFI_31810</name>
</gene>
<name>X6LWR7_RETFI</name>
<dbReference type="Proteomes" id="UP000023152">
    <property type="component" value="Unassembled WGS sequence"/>
</dbReference>
<accession>X6LWR7</accession>
<keyword evidence="2" id="KW-1185">Reference proteome</keyword>
<evidence type="ECO:0000313" key="2">
    <source>
        <dbReference type="Proteomes" id="UP000023152"/>
    </source>
</evidence>
<organism evidence="1 2">
    <name type="scientific">Reticulomyxa filosa</name>
    <dbReference type="NCBI Taxonomy" id="46433"/>
    <lineage>
        <taxon>Eukaryota</taxon>
        <taxon>Sar</taxon>
        <taxon>Rhizaria</taxon>
        <taxon>Retaria</taxon>
        <taxon>Foraminifera</taxon>
        <taxon>Monothalamids</taxon>
        <taxon>Reticulomyxidae</taxon>
        <taxon>Reticulomyxa</taxon>
    </lineage>
</organism>
<reference evidence="1 2" key="1">
    <citation type="journal article" date="2013" name="Curr. Biol.">
        <title>The Genome of the Foraminiferan Reticulomyxa filosa.</title>
        <authorList>
            <person name="Glockner G."/>
            <person name="Hulsmann N."/>
            <person name="Schleicher M."/>
            <person name="Noegel A.A."/>
            <person name="Eichinger L."/>
            <person name="Gallinger C."/>
            <person name="Pawlowski J."/>
            <person name="Sierra R."/>
            <person name="Euteneuer U."/>
            <person name="Pillet L."/>
            <person name="Moustafa A."/>
            <person name="Platzer M."/>
            <person name="Groth M."/>
            <person name="Szafranski K."/>
            <person name="Schliwa M."/>
        </authorList>
    </citation>
    <scope>NUCLEOTIDE SEQUENCE [LARGE SCALE GENOMIC DNA]</scope>
</reference>